<proteinExistence type="predicted"/>
<dbReference type="EMBL" id="QHCT01000009">
    <property type="protein sequence ID" value="RHX85517.1"/>
    <property type="molecule type" value="Genomic_DNA"/>
</dbReference>
<sequence>MAGKPRETFLYHKIAILQVKIALVVVPTKSSLLRFAEKGTSPKGSDIRKRNLLFYAEKTFKLIATDK</sequence>
<gene>
    <name evidence="1" type="ORF">DLM75_21400</name>
</gene>
<organism evidence="1 2">
    <name type="scientific">Leptospira stimsonii</name>
    <dbReference type="NCBI Taxonomy" id="2202203"/>
    <lineage>
        <taxon>Bacteria</taxon>
        <taxon>Pseudomonadati</taxon>
        <taxon>Spirochaetota</taxon>
        <taxon>Spirochaetia</taxon>
        <taxon>Leptospirales</taxon>
        <taxon>Leptospiraceae</taxon>
        <taxon>Leptospira</taxon>
    </lineage>
</organism>
<name>A0A396YW07_9LEPT</name>
<comment type="caution">
    <text evidence="1">The sequence shown here is derived from an EMBL/GenBank/DDBJ whole genome shotgun (WGS) entry which is preliminary data.</text>
</comment>
<reference evidence="2" key="1">
    <citation type="submission" date="2018-05" db="EMBL/GenBank/DDBJ databases">
        <title>Leptospira yasudae sp. nov. and Leptospira stimsonii sp. nov., two pathogenic species of the genus Leptospira isolated from environmental sources.</title>
        <authorList>
            <person name="Casanovas-Massana A."/>
            <person name="Hamond C."/>
            <person name="Santos L.A."/>
            <person name="Hacker K.P."/>
            <person name="Balassiano I."/>
            <person name="Medeiros M.A."/>
            <person name="Reis M.G."/>
            <person name="Ko A.I."/>
            <person name="Wunder E.A."/>
        </authorList>
    </citation>
    <scope>NUCLEOTIDE SEQUENCE [LARGE SCALE GENOMIC DNA]</scope>
    <source>
        <strain evidence="2">Yale</strain>
    </source>
</reference>
<evidence type="ECO:0000313" key="2">
    <source>
        <dbReference type="Proteomes" id="UP000265798"/>
    </source>
</evidence>
<evidence type="ECO:0000313" key="1">
    <source>
        <dbReference type="EMBL" id="RHX85517.1"/>
    </source>
</evidence>
<dbReference type="Proteomes" id="UP000265798">
    <property type="component" value="Unassembled WGS sequence"/>
</dbReference>
<protein>
    <submittedName>
        <fullName evidence="1">Uncharacterized protein</fullName>
    </submittedName>
</protein>
<accession>A0A396YW07</accession>
<dbReference type="AlphaFoldDB" id="A0A396YW07"/>